<evidence type="ECO:0000313" key="3">
    <source>
        <dbReference type="EMBL" id="GJT83710.1"/>
    </source>
</evidence>
<dbReference type="SUPFAM" id="SSF53098">
    <property type="entry name" value="Ribonuclease H-like"/>
    <property type="match status" value="1"/>
</dbReference>
<name>A0ABQ5H7U6_9ASTR</name>
<evidence type="ECO:0000256" key="1">
    <source>
        <dbReference type="SAM" id="MobiDB-lite"/>
    </source>
</evidence>
<dbReference type="InterPro" id="IPR001584">
    <property type="entry name" value="Integrase_cat-core"/>
</dbReference>
<feature type="region of interest" description="Disordered" evidence="1">
    <location>
        <begin position="378"/>
        <end position="413"/>
    </location>
</feature>
<reference evidence="3" key="1">
    <citation type="journal article" date="2022" name="Int. J. Mol. Sci.">
        <title>Draft Genome of Tanacetum Coccineum: Genomic Comparison of Closely Related Tanacetum-Family Plants.</title>
        <authorList>
            <person name="Yamashiro T."/>
            <person name="Shiraishi A."/>
            <person name="Nakayama K."/>
            <person name="Satake H."/>
        </authorList>
    </citation>
    <scope>NUCLEOTIDE SEQUENCE</scope>
</reference>
<dbReference type="EMBL" id="BQNB010019286">
    <property type="protein sequence ID" value="GJT83710.1"/>
    <property type="molecule type" value="Genomic_DNA"/>
</dbReference>
<dbReference type="PANTHER" id="PTHR42648:SF32">
    <property type="entry name" value="RIBONUCLEASE H-LIKE DOMAIN, GAG-PRE-INTEGRASE DOMAIN PROTEIN-RELATED"/>
    <property type="match status" value="1"/>
</dbReference>
<sequence>MCDKKNSVLFTETKCLVLSPDFKLLDESQVLLKFPRHNNMYSFDLNNVVPSGYLTCLFVKATIDESNLWHRRLGHINFKTMNKLMRRNLVRGFPSKLFKNDHTCVACQKSVSSICKPLQLLHMDLFGPVSIRSINKKNYCLVVTDDFSRFSWVFFFATKDETPEILKNFITGIENQIDHKVKTIRCDNGTEFKNRIMNELCEMKSIRREFSVARNPQQNGIAERKNRTLIEAAGTMLADSKLPTTFWSEAANTACYVQNKVLLIKPHNKTPYELFLGYSIHSKAFRVFNTRTRFVEENLHINFLENKPNFAGTGPNWMFDIDTLTMSINYQPVFTRNQTNDNAGTKENFDAGQAEMSAVPSPQYVLLPFLTSDSQNLKSSEDEIADDAGKKNGVKDPTKDGDLNGPGEDTNTNRLNIVSSPVNTVSSPVNNVSLSFTTVDPGRAKDQRNEFESVFGQDKDANSNYGMFTPVNAVGSSYENLDGSIPVNAATSPNADFPTDTLMPDLEDTANRQDTRIFGNAYDDEDVGVAADLNNLETTMSVSPIPTTRIHKDHPKEQIIRDINSAT</sequence>
<evidence type="ECO:0000313" key="4">
    <source>
        <dbReference type="Proteomes" id="UP001151760"/>
    </source>
</evidence>
<dbReference type="PROSITE" id="PS50994">
    <property type="entry name" value="INTEGRASE"/>
    <property type="match status" value="1"/>
</dbReference>
<proteinExistence type="predicted"/>
<dbReference type="Pfam" id="PF13976">
    <property type="entry name" value="gag_pre-integrs"/>
    <property type="match status" value="1"/>
</dbReference>
<feature type="compositionally biased region" description="Basic and acidic residues" evidence="1">
    <location>
        <begin position="387"/>
        <end position="402"/>
    </location>
</feature>
<protein>
    <submittedName>
        <fullName evidence="3">Ribonuclease H-like domain-containing protein</fullName>
    </submittedName>
</protein>
<dbReference type="Pfam" id="PF00665">
    <property type="entry name" value="rve"/>
    <property type="match status" value="1"/>
</dbReference>
<dbReference type="Gene3D" id="3.30.420.10">
    <property type="entry name" value="Ribonuclease H-like superfamily/Ribonuclease H"/>
    <property type="match status" value="1"/>
</dbReference>
<organism evidence="3 4">
    <name type="scientific">Tanacetum coccineum</name>
    <dbReference type="NCBI Taxonomy" id="301880"/>
    <lineage>
        <taxon>Eukaryota</taxon>
        <taxon>Viridiplantae</taxon>
        <taxon>Streptophyta</taxon>
        <taxon>Embryophyta</taxon>
        <taxon>Tracheophyta</taxon>
        <taxon>Spermatophyta</taxon>
        <taxon>Magnoliopsida</taxon>
        <taxon>eudicotyledons</taxon>
        <taxon>Gunneridae</taxon>
        <taxon>Pentapetalae</taxon>
        <taxon>asterids</taxon>
        <taxon>campanulids</taxon>
        <taxon>Asterales</taxon>
        <taxon>Asteraceae</taxon>
        <taxon>Asteroideae</taxon>
        <taxon>Anthemideae</taxon>
        <taxon>Anthemidinae</taxon>
        <taxon>Tanacetum</taxon>
    </lineage>
</organism>
<gene>
    <name evidence="3" type="ORF">Tco_1058052</name>
</gene>
<dbReference type="Proteomes" id="UP001151760">
    <property type="component" value="Unassembled WGS sequence"/>
</dbReference>
<dbReference type="InterPro" id="IPR036397">
    <property type="entry name" value="RNaseH_sf"/>
</dbReference>
<evidence type="ECO:0000259" key="2">
    <source>
        <dbReference type="PROSITE" id="PS50994"/>
    </source>
</evidence>
<dbReference type="InterPro" id="IPR012337">
    <property type="entry name" value="RNaseH-like_sf"/>
</dbReference>
<dbReference type="InterPro" id="IPR025724">
    <property type="entry name" value="GAG-pre-integrase_dom"/>
</dbReference>
<comment type="caution">
    <text evidence="3">The sequence shown here is derived from an EMBL/GenBank/DDBJ whole genome shotgun (WGS) entry which is preliminary data.</text>
</comment>
<keyword evidence="4" id="KW-1185">Reference proteome</keyword>
<dbReference type="InterPro" id="IPR039537">
    <property type="entry name" value="Retrotran_Ty1/copia-like"/>
</dbReference>
<feature type="domain" description="Integrase catalytic" evidence="2">
    <location>
        <begin position="113"/>
        <end position="279"/>
    </location>
</feature>
<reference evidence="3" key="2">
    <citation type="submission" date="2022-01" db="EMBL/GenBank/DDBJ databases">
        <authorList>
            <person name="Yamashiro T."/>
            <person name="Shiraishi A."/>
            <person name="Satake H."/>
            <person name="Nakayama K."/>
        </authorList>
    </citation>
    <scope>NUCLEOTIDE SEQUENCE</scope>
</reference>
<dbReference type="PANTHER" id="PTHR42648">
    <property type="entry name" value="TRANSPOSASE, PUTATIVE-RELATED"/>
    <property type="match status" value="1"/>
</dbReference>
<accession>A0ABQ5H7U6</accession>